<dbReference type="InterPro" id="IPR050833">
    <property type="entry name" value="Poly_Biosynth_Transport"/>
</dbReference>
<comment type="subcellular location">
    <subcellularLocation>
        <location evidence="1">Cell membrane</location>
        <topology evidence="1">Multi-pass membrane protein</topology>
    </subcellularLocation>
</comment>
<proteinExistence type="predicted"/>
<evidence type="ECO:0000256" key="6">
    <source>
        <dbReference type="SAM" id="Phobius"/>
    </source>
</evidence>
<evidence type="ECO:0008006" key="9">
    <source>
        <dbReference type="Google" id="ProtNLM"/>
    </source>
</evidence>
<dbReference type="RefSeq" id="WP_344854273.1">
    <property type="nucleotide sequence ID" value="NZ_BAAAZN010000001.1"/>
</dbReference>
<protein>
    <recommendedName>
        <fullName evidence="9">O-antigen/teichoic acid export membrane protein</fullName>
    </recommendedName>
</protein>
<keyword evidence="8" id="KW-1185">Reference proteome</keyword>
<keyword evidence="3 6" id="KW-0812">Transmembrane</keyword>
<feature type="transmembrane region" description="Helical" evidence="6">
    <location>
        <begin position="369"/>
        <end position="386"/>
    </location>
</feature>
<feature type="transmembrane region" description="Helical" evidence="6">
    <location>
        <begin position="221"/>
        <end position="241"/>
    </location>
</feature>
<dbReference type="PANTHER" id="PTHR30250">
    <property type="entry name" value="PST FAMILY PREDICTED COLANIC ACID TRANSPORTER"/>
    <property type="match status" value="1"/>
</dbReference>
<evidence type="ECO:0000256" key="4">
    <source>
        <dbReference type="ARBA" id="ARBA00022989"/>
    </source>
</evidence>
<feature type="transmembrane region" description="Helical" evidence="6">
    <location>
        <begin position="392"/>
        <end position="411"/>
    </location>
</feature>
<dbReference type="Proteomes" id="UP001500689">
    <property type="component" value="Unassembled WGS sequence"/>
</dbReference>
<evidence type="ECO:0000256" key="2">
    <source>
        <dbReference type="ARBA" id="ARBA00022475"/>
    </source>
</evidence>
<evidence type="ECO:0000256" key="5">
    <source>
        <dbReference type="ARBA" id="ARBA00023136"/>
    </source>
</evidence>
<organism evidence="7 8">
    <name type="scientific">Amycolatopsis ultiminotia</name>
    <dbReference type="NCBI Taxonomy" id="543629"/>
    <lineage>
        <taxon>Bacteria</taxon>
        <taxon>Bacillati</taxon>
        <taxon>Actinomycetota</taxon>
        <taxon>Actinomycetes</taxon>
        <taxon>Pseudonocardiales</taxon>
        <taxon>Pseudonocardiaceae</taxon>
        <taxon>Amycolatopsis</taxon>
    </lineage>
</organism>
<feature type="transmembrane region" description="Helical" evidence="6">
    <location>
        <begin position="21"/>
        <end position="42"/>
    </location>
</feature>
<keyword evidence="2" id="KW-1003">Cell membrane</keyword>
<keyword evidence="4 6" id="KW-1133">Transmembrane helix</keyword>
<feature type="transmembrane region" description="Helical" evidence="6">
    <location>
        <begin position="181"/>
        <end position="201"/>
    </location>
</feature>
<feature type="transmembrane region" description="Helical" evidence="6">
    <location>
        <begin position="118"/>
        <end position="139"/>
    </location>
</feature>
<gene>
    <name evidence="7" type="ORF">GCM10022222_01820</name>
</gene>
<dbReference type="PANTHER" id="PTHR30250:SF11">
    <property type="entry name" value="O-ANTIGEN TRANSPORTER-RELATED"/>
    <property type="match status" value="1"/>
</dbReference>
<name>A0ABP6UYS9_9PSEU</name>
<comment type="caution">
    <text evidence="7">The sequence shown here is derived from an EMBL/GenBank/DDBJ whole genome shotgun (WGS) entry which is preliminary data.</text>
</comment>
<evidence type="ECO:0000256" key="3">
    <source>
        <dbReference type="ARBA" id="ARBA00022692"/>
    </source>
</evidence>
<feature type="transmembrane region" description="Helical" evidence="6">
    <location>
        <begin position="54"/>
        <end position="80"/>
    </location>
</feature>
<feature type="transmembrane region" description="Helical" evidence="6">
    <location>
        <begin position="151"/>
        <end position="175"/>
    </location>
</feature>
<feature type="transmembrane region" description="Helical" evidence="6">
    <location>
        <begin position="303"/>
        <end position="327"/>
    </location>
</feature>
<feature type="transmembrane region" description="Helical" evidence="6">
    <location>
        <begin position="333"/>
        <end position="357"/>
    </location>
</feature>
<feature type="transmembrane region" description="Helical" evidence="6">
    <location>
        <begin position="253"/>
        <end position="272"/>
    </location>
</feature>
<feature type="transmembrane region" description="Helical" evidence="6">
    <location>
        <begin position="92"/>
        <end position="112"/>
    </location>
</feature>
<sequence length="419" mass="42182">MTSSATAPAASGGVRRALGAGTALSLSAMITGVAGLVCWVVAAGTLPPDAVGRAASFVSGFVLIAGIAQLNVGLGLLRWLPGAGGRSGALVGRGYLVVAATAVAGGIVFVLLPVGRQAAPGPLAALFVLASVCWALFQLQDYVLAALGKVWWVPLFNGTFGLARIAVLPVLGATLGSLGVLTSWVAPTVVCTAVASVLVVLQARRKRAEPALVELPSGRAVVSFLGPTYLATIGTTVLYNVVPLIVTDRFGPASGAVFFVVWNGLTATDYALNGFVNSMVLRGSGEPAERPAILRAVGKRLSLLVGAGAVVGLVLAPVLLSLFGHAYAEEGTAALRIVLVGVVARTVVALSVAARLMDGNGLGAARIQLSGTVLVVIGVLLPTGGLGLGGPALGFTLAQSLVAVTVLPGLIRRMREVAR</sequence>
<keyword evidence="5 6" id="KW-0472">Membrane</keyword>
<evidence type="ECO:0000313" key="7">
    <source>
        <dbReference type="EMBL" id="GAA3523424.1"/>
    </source>
</evidence>
<dbReference type="EMBL" id="BAAAZN010000001">
    <property type="protein sequence ID" value="GAA3523424.1"/>
    <property type="molecule type" value="Genomic_DNA"/>
</dbReference>
<evidence type="ECO:0000256" key="1">
    <source>
        <dbReference type="ARBA" id="ARBA00004651"/>
    </source>
</evidence>
<reference evidence="8" key="1">
    <citation type="journal article" date="2019" name="Int. J. Syst. Evol. Microbiol.">
        <title>The Global Catalogue of Microorganisms (GCM) 10K type strain sequencing project: providing services to taxonomists for standard genome sequencing and annotation.</title>
        <authorList>
            <consortium name="The Broad Institute Genomics Platform"/>
            <consortium name="The Broad Institute Genome Sequencing Center for Infectious Disease"/>
            <person name="Wu L."/>
            <person name="Ma J."/>
        </authorList>
    </citation>
    <scope>NUCLEOTIDE SEQUENCE [LARGE SCALE GENOMIC DNA]</scope>
    <source>
        <strain evidence="8">JCM 16898</strain>
    </source>
</reference>
<evidence type="ECO:0000313" key="8">
    <source>
        <dbReference type="Proteomes" id="UP001500689"/>
    </source>
</evidence>
<accession>A0ABP6UYS9</accession>